<sequence>MATVDDALDAAAAPAAAATAATGRLDAVKRNQLTMTTQLAGIAQQLQALLNASEGGGGGGAGGGGAGGGGAGGGGAGGGGAGGGGVVQRRRIDPSCLDKLHGDASLAQLRTWRNHWSDFCQLNPLSTRRKILSEPTDR</sequence>
<protein>
    <submittedName>
        <fullName evidence="2">Uncharacterized protein</fullName>
    </submittedName>
</protein>
<dbReference type="STRING" id="6669.E9I6R0"/>
<dbReference type="AlphaFoldDB" id="E9I6R0"/>
<dbReference type="KEGG" id="dpx:DAPPUDRAFT_278059"/>
<gene>
    <name evidence="2" type="ORF">DAPPUDRAFT_278059</name>
</gene>
<dbReference type="HOGENOM" id="CLU_1857269_0_0_1"/>
<keyword evidence="3" id="KW-1185">Reference proteome</keyword>
<feature type="compositionally biased region" description="Gly residues" evidence="1">
    <location>
        <begin position="54"/>
        <end position="86"/>
    </location>
</feature>
<dbReference type="EMBL" id="GL736637">
    <property type="protein sequence ID" value="EFX60320.1"/>
    <property type="molecule type" value="Genomic_DNA"/>
</dbReference>
<reference evidence="2 3" key="1">
    <citation type="journal article" date="2011" name="Science">
        <title>The ecoresponsive genome of Daphnia pulex.</title>
        <authorList>
            <person name="Colbourne J.K."/>
            <person name="Pfrender M.E."/>
            <person name="Gilbert D."/>
            <person name="Thomas W.K."/>
            <person name="Tucker A."/>
            <person name="Oakley T.H."/>
            <person name="Tokishita S."/>
            <person name="Aerts A."/>
            <person name="Arnold G.J."/>
            <person name="Basu M.K."/>
            <person name="Bauer D.J."/>
            <person name="Caceres C.E."/>
            <person name="Carmel L."/>
            <person name="Casola C."/>
            <person name="Choi J.H."/>
            <person name="Detter J.C."/>
            <person name="Dong Q."/>
            <person name="Dusheyko S."/>
            <person name="Eads B.D."/>
            <person name="Frohlich T."/>
            <person name="Geiler-Samerotte K.A."/>
            <person name="Gerlach D."/>
            <person name="Hatcher P."/>
            <person name="Jogdeo S."/>
            <person name="Krijgsveld J."/>
            <person name="Kriventseva E.V."/>
            <person name="Kultz D."/>
            <person name="Laforsch C."/>
            <person name="Lindquist E."/>
            <person name="Lopez J."/>
            <person name="Manak J.R."/>
            <person name="Muller J."/>
            <person name="Pangilinan J."/>
            <person name="Patwardhan R.P."/>
            <person name="Pitluck S."/>
            <person name="Pritham E.J."/>
            <person name="Rechtsteiner A."/>
            <person name="Rho M."/>
            <person name="Rogozin I.B."/>
            <person name="Sakarya O."/>
            <person name="Salamov A."/>
            <person name="Schaack S."/>
            <person name="Shapiro H."/>
            <person name="Shiga Y."/>
            <person name="Skalitzky C."/>
            <person name="Smith Z."/>
            <person name="Souvorov A."/>
            <person name="Sung W."/>
            <person name="Tang Z."/>
            <person name="Tsuchiya D."/>
            <person name="Tu H."/>
            <person name="Vos H."/>
            <person name="Wang M."/>
            <person name="Wolf Y.I."/>
            <person name="Yamagata H."/>
            <person name="Yamada T."/>
            <person name="Ye Y."/>
            <person name="Shaw J.R."/>
            <person name="Andrews J."/>
            <person name="Crease T.J."/>
            <person name="Tang H."/>
            <person name="Lucas S.M."/>
            <person name="Robertson H.M."/>
            <person name="Bork P."/>
            <person name="Koonin E.V."/>
            <person name="Zdobnov E.M."/>
            <person name="Grigoriev I.V."/>
            <person name="Lynch M."/>
            <person name="Boore J.L."/>
        </authorList>
    </citation>
    <scope>NUCLEOTIDE SEQUENCE [LARGE SCALE GENOMIC DNA]</scope>
</reference>
<dbReference type="InParanoid" id="E9I6R0"/>
<evidence type="ECO:0000256" key="1">
    <source>
        <dbReference type="SAM" id="MobiDB-lite"/>
    </source>
</evidence>
<dbReference type="Proteomes" id="UP000000305">
    <property type="component" value="Unassembled WGS sequence"/>
</dbReference>
<name>E9I6R0_DAPPU</name>
<accession>E9I6R0</accession>
<evidence type="ECO:0000313" key="3">
    <source>
        <dbReference type="Proteomes" id="UP000000305"/>
    </source>
</evidence>
<dbReference type="OrthoDB" id="10596190at2759"/>
<evidence type="ECO:0000313" key="2">
    <source>
        <dbReference type="EMBL" id="EFX60320.1"/>
    </source>
</evidence>
<organism evidence="2 3">
    <name type="scientific">Daphnia pulex</name>
    <name type="common">Water flea</name>
    <dbReference type="NCBI Taxonomy" id="6669"/>
    <lineage>
        <taxon>Eukaryota</taxon>
        <taxon>Metazoa</taxon>
        <taxon>Ecdysozoa</taxon>
        <taxon>Arthropoda</taxon>
        <taxon>Crustacea</taxon>
        <taxon>Branchiopoda</taxon>
        <taxon>Diplostraca</taxon>
        <taxon>Cladocera</taxon>
        <taxon>Anomopoda</taxon>
        <taxon>Daphniidae</taxon>
        <taxon>Daphnia</taxon>
    </lineage>
</organism>
<feature type="region of interest" description="Disordered" evidence="1">
    <location>
        <begin position="53"/>
        <end position="88"/>
    </location>
</feature>
<dbReference type="PhylomeDB" id="E9I6R0"/>
<proteinExistence type="predicted"/>